<dbReference type="SUPFAM" id="SSF51126">
    <property type="entry name" value="Pectin lyase-like"/>
    <property type="match status" value="1"/>
</dbReference>
<keyword evidence="2" id="KW-1185">Reference proteome</keyword>
<reference evidence="2" key="2">
    <citation type="submission" date="2011-02" db="EMBL/GenBank/DDBJ databases">
        <title>The complete genome of Syntrophobotulus glycolicus DSM 8271.</title>
        <authorList>
            <person name="Lucas S."/>
            <person name="Copeland A."/>
            <person name="Lapidus A."/>
            <person name="Bruce D."/>
            <person name="Goodwin L."/>
            <person name="Pitluck S."/>
            <person name="Kyrpides N."/>
            <person name="Mavromatis K."/>
            <person name="Pagani I."/>
            <person name="Ivanova N."/>
            <person name="Mikhailova N."/>
            <person name="Chertkov O."/>
            <person name="Held B."/>
            <person name="Detter J.C."/>
            <person name="Tapia R."/>
            <person name="Han C."/>
            <person name="Land M."/>
            <person name="Hauser L."/>
            <person name="Markowitz V."/>
            <person name="Cheng J.-F."/>
            <person name="Hugenholtz P."/>
            <person name="Woyke T."/>
            <person name="Wu D."/>
            <person name="Spring S."/>
            <person name="Schroeder M."/>
            <person name="Brambilla E."/>
            <person name="Klenk H.-P."/>
            <person name="Eisen J.A."/>
        </authorList>
    </citation>
    <scope>NUCLEOTIDE SEQUENCE [LARGE SCALE GENOMIC DNA]</scope>
    <source>
        <strain evidence="2">DSM 8271 / FlGlyR</strain>
    </source>
</reference>
<dbReference type="InterPro" id="IPR011050">
    <property type="entry name" value="Pectin_lyase_fold/virulence"/>
</dbReference>
<sequence>MYAPLEWKNREVERPRTYELVENMDETVTLTPAEGAIIEPGTPIVANNMNHIEQGIADAHSALDTHLADYIKQPATGTITRNGNAYTFSSTPALNSYTDFVGLVLKASADSTGASTINWNGLGAKALKTASGEDVDMKNNGVYTYRYNATTGFFVLQGGGASVKAVDELRLYVNAATGNDSNTGLTAGTALKTINKAIAVASSYITNKVGIEFAAGTYSLSVPLSSIQSTYIWFSGRGATSVPVLNAADGEINLSGMYNQIVEFSYEWTINASITGNASVILSDCTVTAPSNRTYAVSLEGSQMFRSRGPAYFTGRFGSCIYLNSVGTVSITQQTYCSTGGTPGTHLFLGNIGSAILENIHFQTTNNTGIIVEGGSTVSVKGCFGTLGTKPFIDCGGSIVMMGNNEVTGATNEASEGGQIFS</sequence>
<dbReference type="EMBL" id="CP002547">
    <property type="protein sequence ID" value="ADY54724.1"/>
    <property type="molecule type" value="Genomic_DNA"/>
</dbReference>
<proteinExistence type="predicted"/>
<dbReference type="RefSeq" id="WP_013623595.1">
    <property type="nucleotide sequence ID" value="NC_015172.1"/>
</dbReference>
<dbReference type="AlphaFoldDB" id="F0SXH8"/>
<accession>F0SXH8</accession>
<dbReference type="KEGG" id="sgy:Sgly_0358"/>
<dbReference type="STRING" id="645991.Sgly_0358"/>
<reference evidence="1 2" key="1">
    <citation type="journal article" date="2011" name="Stand. Genomic Sci.">
        <title>Complete genome sequence of Syntrophobotulus glycolicus type strain (FlGlyR).</title>
        <authorList>
            <person name="Han C."/>
            <person name="Mwirichia R."/>
            <person name="Chertkov O."/>
            <person name="Held B."/>
            <person name="Lapidus A."/>
            <person name="Nolan M."/>
            <person name="Lucas S."/>
            <person name="Hammon N."/>
            <person name="Deshpande S."/>
            <person name="Cheng J.F."/>
            <person name="Tapia R."/>
            <person name="Goodwin L."/>
            <person name="Pitluck S."/>
            <person name="Huntemann M."/>
            <person name="Liolios K."/>
            <person name="Ivanova N."/>
            <person name="Pagani I."/>
            <person name="Mavromatis K."/>
            <person name="Ovchinikova G."/>
            <person name="Pati A."/>
            <person name="Chen A."/>
            <person name="Palaniappan K."/>
            <person name="Land M."/>
            <person name="Hauser L."/>
            <person name="Brambilla E.M."/>
            <person name="Rohde M."/>
            <person name="Spring S."/>
            <person name="Sikorski J."/>
            <person name="Goker M."/>
            <person name="Woyke T."/>
            <person name="Bristow J."/>
            <person name="Eisen J.A."/>
            <person name="Markowitz V."/>
            <person name="Hugenholtz P."/>
            <person name="Kyrpides N.C."/>
            <person name="Klenk H.P."/>
            <person name="Detter J.C."/>
        </authorList>
    </citation>
    <scope>NUCLEOTIDE SEQUENCE [LARGE SCALE GENOMIC DNA]</scope>
    <source>
        <strain evidence="2">DSM 8271 / FlGlyR</strain>
    </source>
</reference>
<evidence type="ECO:0000313" key="2">
    <source>
        <dbReference type="Proteomes" id="UP000007488"/>
    </source>
</evidence>
<name>F0SXH8_SYNGF</name>
<gene>
    <name evidence="1" type="ordered locus">Sgly_0358</name>
</gene>
<dbReference type="HOGENOM" id="CLU_650404_0_0_9"/>
<dbReference type="eggNOG" id="COG5301">
    <property type="taxonomic scope" value="Bacteria"/>
</dbReference>
<evidence type="ECO:0000313" key="1">
    <source>
        <dbReference type="EMBL" id="ADY54724.1"/>
    </source>
</evidence>
<organism evidence="1 2">
    <name type="scientific">Syntrophobotulus glycolicus (strain DSM 8271 / FlGlyR)</name>
    <dbReference type="NCBI Taxonomy" id="645991"/>
    <lineage>
        <taxon>Bacteria</taxon>
        <taxon>Bacillati</taxon>
        <taxon>Bacillota</taxon>
        <taxon>Clostridia</taxon>
        <taxon>Eubacteriales</taxon>
        <taxon>Desulfitobacteriaceae</taxon>
        <taxon>Syntrophobotulus</taxon>
    </lineage>
</organism>
<dbReference type="Proteomes" id="UP000007488">
    <property type="component" value="Chromosome"/>
</dbReference>
<protein>
    <submittedName>
        <fullName evidence="1">Uncharacterized protein</fullName>
    </submittedName>
</protein>